<accession>A0A210Q9V5</accession>
<feature type="domain" description="MAM" evidence="14">
    <location>
        <begin position="335"/>
        <end position="490"/>
    </location>
</feature>
<comment type="caution">
    <text evidence="11">Lacks conserved residue(s) required for the propagation of feature annotation.</text>
</comment>
<dbReference type="PANTHER" id="PTHR10127:SF780">
    <property type="entry name" value="METALLOENDOPEPTIDASE"/>
    <property type="match status" value="1"/>
</dbReference>
<dbReference type="PROSITE" id="PS50923">
    <property type="entry name" value="SUSHI"/>
    <property type="match status" value="1"/>
</dbReference>
<feature type="binding site" evidence="12">
    <location>
        <position position="169"/>
    </location>
    <ligand>
        <name>Zn(2+)</name>
        <dbReference type="ChEBI" id="CHEBI:29105"/>
        <note>catalytic</note>
    </ligand>
</feature>
<keyword evidence="18" id="KW-1185">Reference proteome</keyword>
<evidence type="ECO:0000256" key="5">
    <source>
        <dbReference type="ARBA" id="ARBA00022801"/>
    </source>
</evidence>
<dbReference type="SMART" id="SM00032">
    <property type="entry name" value="CCP"/>
    <property type="match status" value="1"/>
</dbReference>
<dbReference type="CDD" id="cd06263">
    <property type="entry name" value="MAM"/>
    <property type="match status" value="1"/>
</dbReference>
<evidence type="ECO:0000313" key="17">
    <source>
        <dbReference type="EMBL" id="OWF45479.1"/>
    </source>
</evidence>
<feature type="binding site" evidence="12">
    <location>
        <position position="175"/>
    </location>
    <ligand>
        <name>Zn(2+)</name>
        <dbReference type="ChEBI" id="CHEBI:29105"/>
        <note>catalytic</note>
    </ligand>
</feature>
<dbReference type="CDD" id="cd00033">
    <property type="entry name" value="CCP"/>
    <property type="match status" value="1"/>
</dbReference>
<dbReference type="CDD" id="cd04280">
    <property type="entry name" value="ZnMc_astacin_like"/>
    <property type="match status" value="1"/>
</dbReference>
<dbReference type="GO" id="GO:0004222">
    <property type="term" value="F:metalloendopeptidase activity"/>
    <property type="evidence" value="ECO:0007669"/>
    <property type="project" value="UniProtKB-UniRule"/>
</dbReference>
<dbReference type="Pfam" id="PF00084">
    <property type="entry name" value="Sushi"/>
    <property type="match status" value="1"/>
</dbReference>
<evidence type="ECO:0000259" key="16">
    <source>
        <dbReference type="PROSITE" id="PS51864"/>
    </source>
</evidence>
<dbReference type="InterPro" id="IPR001506">
    <property type="entry name" value="Peptidase_M12A"/>
</dbReference>
<dbReference type="GO" id="GO:0006508">
    <property type="term" value="P:proteolysis"/>
    <property type="evidence" value="ECO:0007669"/>
    <property type="project" value="UniProtKB-KW"/>
</dbReference>
<protein>
    <recommendedName>
        <fullName evidence="13">Metalloendopeptidase</fullName>
        <ecNumber evidence="13">3.4.24.-</ecNumber>
    </recommendedName>
</protein>
<dbReference type="InterPro" id="IPR013320">
    <property type="entry name" value="ConA-like_dom_sf"/>
</dbReference>
<dbReference type="SMART" id="SM00235">
    <property type="entry name" value="ZnMc"/>
    <property type="match status" value="1"/>
</dbReference>
<evidence type="ECO:0000256" key="8">
    <source>
        <dbReference type="ARBA" id="ARBA00023136"/>
    </source>
</evidence>
<evidence type="ECO:0000259" key="15">
    <source>
        <dbReference type="PROSITE" id="PS50923"/>
    </source>
</evidence>
<dbReference type="InterPro" id="IPR035976">
    <property type="entry name" value="Sushi/SCR/CCP_sf"/>
</dbReference>
<dbReference type="EC" id="3.4.24.-" evidence="13"/>
<keyword evidence="9 11" id="KW-1015">Disulfide bond</keyword>
<dbReference type="Gene3D" id="2.60.120.200">
    <property type="match status" value="2"/>
</dbReference>
<keyword evidence="8" id="KW-0472">Membrane</keyword>
<sequence length="579" mass="65156">MKTLVQPGCFLVLVLRAILSFPLEDGRIDYTDDGLNTPVLSFLEQNIGVEVSGGVLREGDIYVEKQNRHAVGNPRLTWRGRHVPYVLDPGFDQDQVNIITTAMADLHDLVGDDCINFQQKIDSDRDYVTILKGTDNGCYSDVGRHGGAQKLSLAPRCLHKGTIFHELMHTLGFWHEHTRPDRDQYIQINWDNIAYHKQPNFFKMDERDVVVLDRYDFYSIMHYSMYAFSNNNLTTIQLSDSSVDTSRIGQRVNLTALDTIKIRKLYNCDKKECENPGVLKNGGISKDDISIGSRITYKCNDGFVLIGPSERICTDNGTWTGDTPVCLDPTKGNYHYCNFDNSSVCGWHGNWTWTSFPTPLQHTGPTWDHTWDSSIGAFVYARGEVLQEHNTLHIISPAVPNRNVDYCLTFTSSMHGEMMGILNVSSISCGDTVQLQSWQGDQGDRWNRIKLEVKLACVSESFQIAFEAGKGQSTESDIAIDDVLIGDCTTIQSFLEDQEFNAEGTKSNYCNFTATLCKWIQSSDDDFDWILQSGPTRTFGTGPDCDRTNCSYGNSSGSSLSALHLWLFFIRLCIKSITL</sequence>
<dbReference type="AlphaFoldDB" id="A0A210Q9V5"/>
<gene>
    <name evidence="17" type="ORF">KP79_PYT06266</name>
</gene>
<dbReference type="PROSITE" id="PS51864">
    <property type="entry name" value="ASTACIN"/>
    <property type="match status" value="1"/>
</dbReference>
<feature type="domain" description="Sushi" evidence="15">
    <location>
        <begin position="271"/>
        <end position="328"/>
    </location>
</feature>
<comment type="caution">
    <text evidence="17">The sequence shown here is derived from an EMBL/GenBank/DDBJ whole genome shotgun (WGS) entry which is preliminary data.</text>
</comment>
<dbReference type="Pfam" id="PF00629">
    <property type="entry name" value="MAM"/>
    <property type="match status" value="1"/>
</dbReference>
<evidence type="ECO:0000256" key="4">
    <source>
        <dbReference type="ARBA" id="ARBA00022737"/>
    </source>
</evidence>
<evidence type="ECO:0000256" key="7">
    <source>
        <dbReference type="ARBA" id="ARBA00023049"/>
    </source>
</evidence>
<evidence type="ECO:0000256" key="2">
    <source>
        <dbReference type="ARBA" id="ARBA00022670"/>
    </source>
</evidence>
<dbReference type="Gene3D" id="3.40.390.10">
    <property type="entry name" value="Collagenase (Catalytic Domain)"/>
    <property type="match status" value="1"/>
</dbReference>
<evidence type="ECO:0000256" key="13">
    <source>
        <dbReference type="RuleBase" id="RU361183"/>
    </source>
</evidence>
<dbReference type="Pfam" id="PF01400">
    <property type="entry name" value="Astacin"/>
    <property type="match status" value="1"/>
</dbReference>
<dbReference type="GO" id="GO:0016020">
    <property type="term" value="C:membrane"/>
    <property type="evidence" value="ECO:0007669"/>
    <property type="project" value="UniProtKB-SubCell"/>
</dbReference>
<dbReference type="FunFam" id="2.10.70.10:FF:000011">
    <property type="entry name" value="CUB and sushi domain-containing protein 3 isoform A"/>
    <property type="match status" value="1"/>
</dbReference>
<keyword evidence="6 12" id="KW-0862">Zinc</keyword>
<dbReference type="SMART" id="SM00137">
    <property type="entry name" value="MAM"/>
    <property type="match status" value="1"/>
</dbReference>
<dbReference type="Proteomes" id="UP000242188">
    <property type="component" value="Unassembled WGS sequence"/>
</dbReference>
<dbReference type="SUPFAM" id="SSF49899">
    <property type="entry name" value="Concanavalin A-like lectins/glucanases"/>
    <property type="match status" value="2"/>
</dbReference>
<dbReference type="SUPFAM" id="SSF57535">
    <property type="entry name" value="Complement control module/SCR domain"/>
    <property type="match status" value="1"/>
</dbReference>
<evidence type="ECO:0000256" key="9">
    <source>
        <dbReference type="ARBA" id="ARBA00023157"/>
    </source>
</evidence>
<feature type="disulfide bond" evidence="11">
    <location>
        <begin position="299"/>
        <end position="326"/>
    </location>
</feature>
<dbReference type="InterPro" id="IPR000998">
    <property type="entry name" value="MAM_dom"/>
</dbReference>
<evidence type="ECO:0000256" key="12">
    <source>
        <dbReference type="PROSITE-ProRule" id="PRU01211"/>
    </source>
</evidence>
<evidence type="ECO:0000256" key="1">
    <source>
        <dbReference type="ARBA" id="ARBA00004370"/>
    </source>
</evidence>
<dbReference type="EMBL" id="NEDP02004497">
    <property type="protein sequence ID" value="OWF45479.1"/>
    <property type="molecule type" value="Genomic_DNA"/>
</dbReference>
<evidence type="ECO:0000256" key="3">
    <source>
        <dbReference type="ARBA" id="ARBA00022723"/>
    </source>
</evidence>
<feature type="domain" description="Peptidase M12A" evidence="16">
    <location>
        <begin position="69"/>
        <end position="269"/>
    </location>
</feature>
<keyword evidence="11" id="KW-0768">Sushi</keyword>
<comment type="cofactor">
    <cofactor evidence="12 13">
        <name>Zn(2+)</name>
        <dbReference type="ChEBI" id="CHEBI:29105"/>
    </cofactor>
    <text evidence="12 13">Binds 1 zinc ion per subunit.</text>
</comment>
<evidence type="ECO:0000256" key="10">
    <source>
        <dbReference type="ARBA" id="ARBA00023180"/>
    </source>
</evidence>
<keyword evidence="7 12" id="KW-0482">Metalloprotease</keyword>
<comment type="subcellular location">
    <subcellularLocation>
        <location evidence="1">Membrane</location>
    </subcellularLocation>
</comment>
<dbReference type="Gene3D" id="2.10.70.10">
    <property type="entry name" value="Complement Module, domain 1"/>
    <property type="match status" value="1"/>
</dbReference>
<dbReference type="InterPro" id="IPR034035">
    <property type="entry name" value="Astacin-like_dom"/>
</dbReference>
<dbReference type="InterPro" id="IPR006026">
    <property type="entry name" value="Peptidase_Metallo"/>
</dbReference>
<dbReference type="InterPro" id="IPR000436">
    <property type="entry name" value="Sushi_SCR_CCP_dom"/>
</dbReference>
<evidence type="ECO:0000256" key="6">
    <source>
        <dbReference type="ARBA" id="ARBA00022833"/>
    </source>
</evidence>
<keyword evidence="3 12" id="KW-0479">Metal-binding</keyword>
<dbReference type="GO" id="GO:0008270">
    <property type="term" value="F:zinc ion binding"/>
    <property type="evidence" value="ECO:0007669"/>
    <property type="project" value="UniProtKB-UniRule"/>
</dbReference>
<evidence type="ECO:0000256" key="11">
    <source>
        <dbReference type="PROSITE-ProRule" id="PRU00302"/>
    </source>
</evidence>
<reference evidence="17 18" key="1">
    <citation type="journal article" date="2017" name="Nat. Ecol. Evol.">
        <title>Scallop genome provides insights into evolution of bilaterian karyotype and development.</title>
        <authorList>
            <person name="Wang S."/>
            <person name="Zhang J."/>
            <person name="Jiao W."/>
            <person name="Li J."/>
            <person name="Xun X."/>
            <person name="Sun Y."/>
            <person name="Guo X."/>
            <person name="Huan P."/>
            <person name="Dong B."/>
            <person name="Zhang L."/>
            <person name="Hu X."/>
            <person name="Sun X."/>
            <person name="Wang J."/>
            <person name="Zhao C."/>
            <person name="Wang Y."/>
            <person name="Wang D."/>
            <person name="Huang X."/>
            <person name="Wang R."/>
            <person name="Lv J."/>
            <person name="Li Y."/>
            <person name="Zhang Z."/>
            <person name="Liu B."/>
            <person name="Lu W."/>
            <person name="Hui Y."/>
            <person name="Liang J."/>
            <person name="Zhou Z."/>
            <person name="Hou R."/>
            <person name="Li X."/>
            <person name="Liu Y."/>
            <person name="Li H."/>
            <person name="Ning X."/>
            <person name="Lin Y."/>
            <person name="Zhao L."/>
            <person name="Xing Q."/>
            <person name="Dou J."/>
            <person name="Li Y."/>
            <person name="Mao J."/>
            <person name="Guo H."/>
            <person name="Dou H."/>
            <person name="Li T."/>
            <person name="Mu C."/>
            <person name="Jiang W."/>
            <person name="Fu Q."/>
            <person name="Fu X."/>
            <person name="Miao Y."/>
            <person name="Liu J."/>
            <person name="Yu Q."/>
            <person name="Li R."/>
            <person name="Liao H."/>
            <person name="Li X."/>
            <person name="Kong Y."/>
            <person name="Jiang Z."/>
            <person name="Chourrout D."/>
            <person name="Li R."/>
            <person name="Bao Z."/>
        </authorList>
    </citation>
    <scope>NUCLEOTIDE SEQUENCE [LARGE SCALE GENOMIC DNA]</scope>
    <source>
        <strain evidence="17 18">PY_sf001</strain>
    </source>
</reference>
<feature type="domain" description="MAM" evidence="14">
    <location>
        <begin position="508"/>
        <end position="557"/>
    </location>
</feature>
<dbReference type="PANTHER" id="PTHR10127">
    <property type="entry name" value="DISCOIDIN, CUB, EGF, LAMININ , AND ZINC METALLOPROTEASE DOMAIN CONTAINING"/>
    <property type="match status" value="1"/>
</dbReference>
<keyword evidence="2 12" id="KW-0645">Protease</keyword>
<keyword evidence="13" id="KW-0732">Signal</keyword>
<dbReference type="InterPro" id="IPR024079">
    <property type="entry name" value="MetalloPept_cat_dom_sf"/>
</dbReference>
<feature type="active site" evidence="12">
    <location>
        <position position="166"/>
    </location>
</feature>
<dbReference type="PRINTS" id="PR00480">
    <property type="entry name" value="ASTACIN"/>
</dbReference>
<evidence type="ECO:0000259" key="14">
    <source>
        <dbReference type="PROSITE" id="PS50060"/>
    </source>
</evidence>
<name>A0A210Q9V5_MIZYE</name>
<feature type="signal peptide" evidence="13">
    <location>
        <begin position="1"/>
        <end position="20"/>
    </location>
</feature>
<proteinExistence type="predicted"/>
<organism evidence="17 18">
    <name type="scientific">Mizuhopecten yessoensis</name>
    <name type="common">Japanese scallop</name>
    <name type="synonym">Patinopecten yessoensis</name>
    <dbReference type="NCBI Taxonomy" id="6573"/>
    <lineage>
        <taxon>Eukaryota</taxon>
        <taxon>Metazoa</taxon>
        <taxon>Spiralia</taxon>
        <taxon>Lophotrochozoa</taxon>
        <taxon>Mollusca</taxon>
        <taxon>Bivalvia</taxon>
        <taxon>Autobranchia</taxon>
        <taxon>Pteriomorphia</taxon>
        <taxon>Pectinida</taxon>
        <taxon>Pectinoidea</taxon>
        <taxon>Pectinidae</taxon>
        <taxon>Mizuhopecten</taxon>
    </lineage>
</organism>
<keyword evidence="4" id="KW-0677">Repeat</keyword>
<keyword evidence="5 12" id="KW-0378">Hydrolase</keyword>
<evidence type="ECO:0000313" key="18">
    <source>
        <dbReference type="Proteomes" id="UP000242188"/>
    </source>
</evidence>
<dbReference type="PROSITE" id="PS50060">
    <property type="entry name" value="MAM_2"/>
    <property type="match status" value="2"/>
</dbReference>
<dbReference type="OrthoDB" id="291007at2759"/>
<feature type="chain" id="PRO_5011817772" description="Metalloendopeptidase" evidence="13">
    <location>
        <begin position="21"/>
        <end position="579"/>
    </location>
</feature>
<feature type="binding site" evidence="12">
    <location>
        <position position="165"/>
    </location>
    <ligand>
        <name>Zn(2+)</name>
        <dbReference type="ChEBI" id="CHEBI:29105"/>
        <note>catalytic</note>
    </ligand>
</feature>
<keyword evidence="10" id="KW-0325">Glycoprotein</keyword>
<dbReference type="SUPFAM" id="SSF55486">
    <property type="entry name" value="Metalloproteases ('zincins'), catalytic domain"/>
    <property type="match status" value="1"/>
</dbReference>